<dbReference type="AlphaFoldDB" id="A0A3E0HZS0"/>
<reference evidence="2 3" key="1">
    <citation type="submission" date="2018-08" db="EMBL/GenBank/DDBJ databases">
        <title>Genomic Encyclopedia of Archaeal and Bacterial Type Strains, Phase II (KMG-II): from individual species to whole genera.</title>
        <authorList>
            <person name="Goeker M."/>
        </authorList>
    </citation>
    <scope>NUCLEOTIDE SEQUENCE [LARGE SCALE GENOMIC DNA]</scope>
    <source>
        <strain evidence="2 3">DSM 45791</strain>
    </source>
</reference>
<accession>A0A3E0HZS0</accession>
<evidence type="ECO:0000313" key="2">
    <source>
        <dbReference type="EMBL" id="REH51959.1"/>
    </source>
</evidence>
<dbReference type="PROSITE" id="PS51257">
    <property type="entry name" value="PROKAR_LIPOPROTEIN"/>
    <property type="match status" value="1"/>
</dbReference>
<evidence type="ECO:0000256" key="1">
    <source>
        <dbReference type="SAM" id="SignalP"/>
    </source>
</evidence>
<gene>
    <name evidence="2" type="ORF">BCF44_103408</name>
</gene>
<name>A0A3E0HZS0_9PSEU</name>
<dbReference type="Proteomes" id="UP000256269">
    <property type="component" value="Unassembled WGS sequence"/>
</dbReference>
<proteinExistence type="predicted"/>
<feature type="signal peptide" evidence="1">
    <location>
        <begin position="1"/>
        <end position="25"/>
    </location>
</feature>
<protein>
    <submittedName>
        <fullName evidence="2">Uncharacterized protein DUF3558</fullName>
    </submittedName>
</protein>
<dbReference type="InterPro" id="IPR024520">
    <property type="entry name" value="DUF3558"/>
</dbReference>
<feature type="chain" id="PRO_5017829822" evidence="1">
    <location>
        <begin position="26"/>
        <end position="157"/>
    </location>
</feature>
<evidence type="ECO:0000313" key="3">
    <source>
        <dbReference type="Proteomes" id="UP000256269"/>
    </source>
</evidence>
<sequence>MARVKGLLLFGLTALALAGCSSTSAAPPPVKLDDLNVQPYMDKPCTLLDADQRSNLGITGPGVAEQSGDFGTCALPTPTGTVRLTVAVKRPKYPSTPIKIAGYPAEETTSDIGCAVGVQVAGTQQIGVVAAGPNTNSCHLAENVATSAIGTIKRNNP</sequence>
<keyword evidence="1" id="KW-0732">Signal</keyword>
<keyword evidence="3" id="KW-1185">Reference proteome</keyword>
<dbReference type="Pfam" id="PF12079">
    <property type="entry name" value="DUF3558"/>
    <property type="match status" value="1"/>
</dbReference>
<comment type="caution">
    <text evidence="2">The sequence shown here is derived from an EMBL/GenBank/DDBJ whole genome shotgun (WGS) entry which is preliminary data.</text>
</comment>
<dbReference type="EMBL" id="QUNO01000003">
    <property type="protein sequence ID" value="REH51959.1"/>
    <property type="molecule type" value="Genomic_DNA"/>
</dbReference>
<dbReference type="RefSeq" id="WP_379797938.1">
    <property type="nucleotide sequence ID" value="NZ_CP144375.1"/>
</dbReference>
<organism evidence="2 3">
    <name type="scientific">Kutzneria buriramensis</name>
    <dbReference type="NCBI Taxonomy" id="1045776"/>
    <lineage>
        <taxon>Bacteria</taxon>
        <taxon>Bacillati</taxon>
        <taxon>Actinomycetota</taxon>
        <taxon>Actinomycetes</taxon>
        <taxon>Pseudonocardiales</taxon>
        <taxon>Pseudonocardiaceae</taxon>
        <taxon>Kutzneria</taxon>
    </lineage>
</organism>